<dbReference type="Pfam" id="PF13748">
    <property type="entry name" value="ABC_membrane_3"/>
    <property type="match status" value="1"/>
</dbReference>
<organism evidence="7 8">
    <name type="scientific">Maritalea myrionectae</name>
    <dbReference type="NCBI Taxonomy" id="454601"/>
    <lineage>
        <taxon>Bacteria</taxon>
        <taxon>Pseudomonadati</taxon>
        <taxon>Pseudomonadota</taxon>
        <taxon>Alphaproteobacteria</taxon>
        <taxon>Hyphomicrobiales</taxon>
        <taxon>Devosiaceae</taxon>
        <taxon>Maritalea</taxon>
    </lineage>
</organism>
<sequence>MTHIERVWRNGLSLRAVGAAYFPKVLITWTLLVLEALLTLLLPLCIGRSVDALNRQSFSGLIELGVLIVALIVIGSARRFYDTRAYSAIQRDLSNSLVAREKAKNLPMSKTVARVNLLGALVEFLEQSLPTLILTGIMFVGILVVVFGIDMRVMGLCFVTSILVVAIYWISGGAYLRLNKGQNDEYERQLDTLALQDVGKVDRHFRRLMRWRVRLSDLETVNFSLVWVVLAAMLLGSIYFIVDNSTISPGQKITTIMYVFDYIEVVVGLPIFYQEALRLKDITGRLSSH</sequence>
<dbReference type="PROSITE" id="PS50929">
    <property type="entry name" value="ABC_TM1F"/>
    <property type="match status" value="1"/>
</dbReference>
<evidence type="ECO:0000313" key="7">
    <source>
        <dbReference type="EMBL" id="AVX03220.1"/>
    </source>
</evidence>
<gene>
    <name evidence="7" type="ORF">MXMO3_00687</name>
</gene>
<feature type="transmembrane region" description="Helical" evidence="5">
    <location>
        <begin position="26"/>
        <end position="46"/>
    </location>
</feature>
<dbReference type="Proteomes" id="UP000258927">
    <property type="component" value="Chromosome"/>
</dbReference>
<feature type="domain" description="ABC transmembrane type-1" evidence="6">
    <location>
        <begin position="31"/>
        <end position="188"/>
    </location>
</feature>
<dbReference type="InterPro" id="IPR011527">
    <property type="entry name" value="ABC1_TM_dom"/>
</dbReference>
<keyword evidence="2 5" id="KW-0812">Transmembrane</keyword>
<dbReference type="RefSeq" id="WP_117394945.1">
    <property type="nucleotide sequence ID" value="NZ_CP021330.1"/>
</dbReference>
<reference evidence="7 8" key="1">
    <citation type="submission" date="2017-05" db="EMBL/GenBank/DDBJ databases">
        <title>Genome Analysis of Maritalea myrionectae HL2708#5.</title>
        <authorList>
            <consortium name="Cotde Inc.-PKNU"/>
            <person name="Jang D."/>
            <person name="Oh H.-M."/>
        </authorList>
    </citation>
    <scope>NUCLEOTIDE SEQUENCE [LARGE SCALE GENOMIC DNA]</scope>
    <source>
        <strain evidence="7 8">HL2708#5</strain>
    </source>
</reference>
<dbReference type="GO" id="GO:0005524">
    <property type="term" value="F:ATP binding"/>
    <property type="evidence" value="ECO:0007669"/>
    <property type="project" value="InterPro"/>
</dbReference>
<dbReference type="Gene3D" id="1.20.1560.10">
    <property type="entry name" value="ABC transporter type 1, transmembrane domain"/>
    <property type="match status" value="1"/>
</dbReference>
<evidence type="ECO:0000256" key="3">
    <source>
        <dbReference type="ARBA" id="ARBA00022989"/>
    </source>
</evidence>
<feature type="transmembrane region" description="Helical" evidence="5">
    <location>
        <begin position="156"/>
        <end position="176"/>
    </location>
</feature>
<dbReference type="KEGG" id="mmyr:MXMO3_00687"/>
<keyword evidence="8" id="KW-1185">Reference proteome</keyword>
<feature type="transmembrane region" description="Helical" evidence="5">
    <location>
        <begin position="221"/>
        <end position="242"/>
    </location>
</feature>
<comment type="subcellular location">
    <subcellularLocation>
        <location evidence="1">Cell membrane</location>
        <topology evidence="1">Multi-pass membrane protein</topology>
    </subcellularLocation>
</comment>
<dbReference type="SUPFAM" id="SSF90123">
    <property type="entry name" value="ABC transporter transmembrane region"/>
    <property type="match status" value="1"/>
</dbReference>
<dbReference type="InterPro" id="IPR036640">
    <property type="entry name" value="ABC1_TM_sf"/>
</dbReference>
<dbReference type="GO" id="GO:0005886">
    <property type="term" value="C:plasma membrane"/>
    <property type="evidence" value="ECO:0007669"/>
    <property type="project" value="UniProtKB-SubCell"/>
</dbReference>
<evidence type="ECO:0000259" key="6">
    <source>
        <dbReference type="PROSITE" id="PS50929"/>
    </source>
</evidence>
<dbReference type="AlphaFoldDB" id="A0A2R4MB40"/>
<evidence type="ECO:0000256" key="1">
    <source>
        <dbReference type="ARBA" id="ARBA00004651"/>
    </source>
</evidence>
<dbReference type="STRING" id="1122213.GCA_000423365_02111"/>
<keyword evidence="4 5" id="KW-0472">Membrane</keyword>
<keyword evidence="3 5" id="KW-1133">Transmembrane helix</keyword>
<evidence type="ECO:0000313" key="8">
    <source>
        <dbReference type="Proteomes" id="UP000258927"/>
    </source>
</evidence>
<feature type="transmembrane region" description="Helical" evidence="5">
    <location>
        <begin position="58"/>
        <end position="77"/>
    </location>
</feature>
<feature type="transmembrane region" description="Helical" evidence="5">
    <location>
        <begin position="129"/>
        <end position="149"/>
    </location>
</feature>
<evidence type="ECO:0000256" key="4">
    <source>
        <dbReference type="ARBA" id="ARBA00023136"/>
    </source>
</evidence>
<evidence type="ECO:0000256" key="5">
    <source>
        <dbReference type="SAM" id="Phobius"/>
    </source>
</evidence>
<evidence type="ECO:0000256" key="2">
    <source>
        <dbReference type="ARBA" id="ARBA00022692"/>
    </source>
</evidence>
<feature type="transmembrane region" description="Helical" evidence="5">
    <location>
        <begin position="254"/>
        <end position="273"/>
    </location>
</feature>
<protein>
    <recommendedName>
        <fullName evidence="6">ABC transmembrane type-1 domain-containing protein</fullName>
    </recommendedName>
</protein>
<proteinExistence type="predicted"/>
<dbReference type="GO" id="GO:0140359">
    <property type="term" value="F:ABC-type transporter activity"/>
    <property type="evidence" value="ECO:0007669"/>
    <property type="project" value="InterPro"/>
</dbReference>
<name>A0A2R4MB40_9HYPH</name>
<dbReference type="EMBL" id="CP021330">
    <property type="protein sequence ID" value="AVX03220.1"/>
    <property type="molecule type" value="Genomic_DNA"/>
</dbReference>
<accession>A0A2R4MB40</accession>